<proteinExistence type="inferred from homology"/>
<dbReference type="GO" id="GO:0005886">
    <property type="term" value="C:plasma membrane"/>
    <property type="evidence" value="ECO:0007669"/>
    <property type="project" value="TreeGrafter"/>
</dbReference>
<feature type="transmembrane region" description="Helical" evidence="7">
    <location>
        <begin position="59"/>
        <end position="79"/>
    </location>
</feature>
<feature type="transmembrane region" description="Helical" evidence="7">
    <location>
        <begin position="132"/>
        <end position="153"/>
    </location>
</feature>
<evidence type="ECO:0000256" key="6">
    <source>
        <dbReference type="SAM" id="MobiDB-lite"/>
    </source>
</evidence>
<keyword evidence="4 7" id="KW-1133">Transmembrane helix</keyword>
<feature type="transmembrane region" description="Helical" evidence="7">
    <location>
        <begin position="302"/>
        <end position="327"/>
    </location>
</feature>
<evidence type="ECO:0000256" key="4">
    <source>
        <dbReference type="ARBA" id="ARBA00022989"/>
    </source>
</evidence>
<dbReference type="Gene3D" id="1.20.1250.20">
    <property type="entry name" value="MFS general substrate transporter like domains"/>
    <property type="match status" value="1"/>
</dbReference>
<feature type="transmembrane region" description="Helical" evidence="7">
    <location>
        <begin position="265"/>
        <end position="282"/>
    </location>
</feature>
<dbReference type="Pfam" id="PF07690">
    <property type="entry name" value="MFS_1"/>
    <property type="match status" value="1"/>
</dbReference>
<feature type="transmembrane region" description="Helical" evidence="7">
    <location>
        <begin position="159"/>
        <end position="183"/>
    </location>
</feature>
<gene>
    <name evidence="8" type="ORF">CSOL1703_00010085</name>
</gene>
<feature type="transmembrane region" description="Helical" evidence="7">
    <location>
        <begin position="190"/>
        <end position="212"/>
    </location>
</feature>
<dbReference type="GO" id="GO:0022857">
    <property type="term" value="F:transmembrane transporter activity"/>
    <property type="evidence" value="ECO:0007669"/>
    <property type="project" value="InterPro"/>
</dbReference>
<evidence type="ECO:0000256" key="3">
    <source>
        <dbReference type="ARBA" id="ARBA00022692"/>
    </source>
</evidence>
<dbReference type="InterPro" id="IPR036259">
    <property type="entry name" value="MFS_trans_sf"/>
</dbReference>
<keyword evidence="5 7" id="KW-0472">Membrane</keyword>
<feature type="transmembrane region" description="Helical" evidence="7">
    <location>
        <begin position="449"/>
        <end position="470"/>
    </location>
</feature>
<protein>
    <recommendedName>
        <fullName evidence="10">Major facilitator superfamily (MFS) profile domain-containing protein</fullName>
    </recommendedName>
</protein>
<dbReference type="PANTHER" id="PTHR23501:SF193">
    <property type="entry name" value="MULTIDRUG TRANSPORTER, PUTATIVE (AFU_ORTHOLOGUE AFUA_8G00940)-RELATED"/>
    <property type="match status" value="1"/>
</dbReference>
<feature type="transmembrane region" description="Helical" evidence="7">
    <location>
        <begin position="339"/>
        <end position="365"/>
    </location>
</feature>
<comment type="subcellular location">
    <subcellularLocation>
        <location evidence="1">Membrane</location>
        <topology evidence="1">Multi-pass membrane protein</topology>
    </subcellularLocation>
</comment>
<dbReference type="PANTHER" id="PTHR23501">
    <property type="entry name" value="MAJOR FACILITATOR SUPERFAMILY"/>
    <property type="match status" value="1"/>
</dbReference>
<feature type="compositionally biased region" description="Basic and acidic residues" evidence="6">
    <location>
        <begin position="34"/>
        <end position="49"/>
    </location>
</feature>
<dbReference type="EMBL" id="CABFOC020000005">
    <property type="protein sequence ID" value="CAH0044343.1"/>
    <property type="molecule type" value="Genomic_DNA"/>
</dbReference>
<reference evidence="9" key="1">
    <citation type="submission" date="2019-06" db="EMBL/GenBank/DDBJ databases">
        <authorList>
            <person name="Broberg M."/>
        </authorList>
    </citation>
    <scope>NUCLEOTIDE SEQUENCE [LARGE SCALE GENOMIC DNA]</scope>
</reference>
<reference evidence="8 9" key="2">
    <citation type="submission" date="2021-10" db="EMBL/GenBank/DDBJ databases">
        <authorList>
            <person name="Piombo E."/>
        </authorList>
    </citation>
    <scope>NUCLEOTIDE SEQUENCE [LARGE SCALE GENOMIC DNA]</scope>
</reference>
<evidence type="ECO:0000256" key="5">
    <source>
        <dbReference type="ARBA" id="ARBA00023136"/>
    </source>
</evidence>
<feature type="transmembrane region" description="Helical" evidence="7">
    <location>
        <begin position="423"/>
        <end position="443"/>
    </location>
</feature>
<accession>A0A9N9W8T5</accession>
<evidence type="ECO:0008006" key="10">
    <source>
        <dbReference type="Google" id="ProtNLM"/>
    </source>
</evidence>
<feature type="transmembrane region" description="Helical" evidence="7">
    <location>
        <begin position="385"/>
        <end position="411"/>
    </location>
</feature>
<keyword evidence="9" id="KW-1185">Reference proteome</keyword>
<dbReference type="SUPFAM" id="SSF103473">
    <property type="entry name" value="MFS general substrate transporter"/>
    <property type="match status" value="1"/>
</dbReference>
<name>A0A9N9W8T5_9HYPO</name>
<feature type="transmembrane region" description="Helical" evidence="7">
    <location>
        <begin position="99"/>
        <end position="120"/>
    </location>
</feature>
<evidence type="ECO:0000256" key="2">
    <source>
        <dbReference type="ARBA" id="ARBA00007520"/>
    </source>
</evidence>
<evidence type="ECO:0000256" key="1">
    <source>
        <dbReference type="ARBA" id="ARBA00004141"/>
    </source>
</evidence>
<dbReference type="AlphaFoldDB" id="A0A9N9W8T5"/>
<feature type="transmembrane region" description="Helical" evidence="7">
    <location>
        <begin position="530"/>
        <end position="552"/>
    </location>
</feature>
<organism evidence="8 9">
    <name type="scientific">Clonostachys solani</name>
    <dbReference type="NCBI Taxonomy" id="160281"/>
    <lineage>
        <taxon>Eukaryota</taxon>
        <taxon>Fungi</taxon>
        <taxon>Dikarya</taxon>
        <taxon>Ascomycota</taxon>
        <taxon>Pezizomycotina</taxon>
        <taxon>Sordariomycetes</taxon>
        <taxon>Hypocreomycetidae</taxon>
        <taxon>Hypocreales</taxon>
        <taxon>Bionectriaceae</taxon>
        <taxon>Clonostachys</taxon>
    </lineage>
</organism>
<evidence type="ECO:0000313" key="9">
    <source>
        <dbReference type="Proteomes" id="UP000775872"/>
    </source>
</evidence>
<feature type="transmembrane region" description="Helical" evidence="7">
    <location>
        <begin position="232"/>
        <end position="253"/>
    </location>
</feature>
<dbReference type="OrthoDB" id="10021397at2759"/>
<comment type="caution">
    <text evidence="8">The sequence shown here is derived from an EMBL/GenBank/DDBJ whole genome shotgun (WGS) entry which is preliminary data.</text>
</comment>
<comment type="similarity">
    <text evidence="2">Belongs to the major facilitator superfamily. TCR/Tet family.</text>
</comment>
<dbReference type="Proteomes" id="UP000775872">
    <property type="component" value="Unassembled WGS sequence"/>
</dbReference>
<keyword evidence="3 7" id="KW-0812">Transmembrane</keyword>
<evidence type="ECO:0000313" key="8">
    <source>
        <dbReference type="EMBL" id="CAH0044343.1"/>
    </source>
</evidence>
<feature type="region of interest" description="Disordered" evidence="6">
    <location>
        <begin position="21"/>
        <end position="49"/>
    </location>
</feature>
<sequence length="565" mass="60402">MAAPSKAAFLLADKKLQVSDLEDMNGSTAQESISEEKTPKEEETETPEHETNYLEGIKLFIVMSGLTVLMFLVMLDISILGTAIPQITSDFERLQDVGWYWTLLAFFFLFEIGSAVCGAANSSTMLIIGRAIAGLGCSGLTNGLLTVIVGAVAPRQRPLYTAVAMGIGQIGIVLGPVIGGLFTEHASWRWCFYVNLPLGGLVGLFIAVIAIPDQIEKERVSFGLIRKIIPKFDLTGFALFTPASVMLLLALQFGSGEYGWSSPKVIGLFCGAGAVALLFIAWEWRVGDEAMIPLKLVSQTVVWTSSLNFAFLMSVTVGASNFLPIYFQSVKGLSPTTSAVYMLPGIISQLIFLLFSGALSMNFWFLRTSGASYFSFANFCTVTKLGYYIPWALFAAGGTAIGCGLIATWAPSTTLAHLIGFQVLYGFRGAGIQVGTVALQNALPPAQVAVGSSFLVFCQNMCSAILITVANTIFQESLKSKIPIAAPSVGVQAVIAAGGSAEAVKKLAPAGSATMDGILRSYSESFGNVFYLWAGFCVAAFAVSFGMGWIDLRKLEKKPAKREEV</sequence>
<evidence type="ECO:0000256" key="7">
    <source>
        <dbReference type="SAM" id="Phobius"/>
    </source>
</evidence>
<dbReference type="InterPro" id="IPR011701">
    <property type="entry name" value="MFS"/>
</dbReference>